<accession>A0ABV6H6W0</accession>
<proteinExistence type="predicted"/>
<organism evidence="2 3">
    <name type="scientific">Gordonia phosphorivorans</name>
    <dbReference type="NCBI Taxonomy" id="1056982"/>
    <lineage>
        <taxon>Bacteria</taxon>
        <taxon>Bacillati</taxon>
        <taxon>Actinomycetota</taxon>
        <taxon>Actinomycetes</taxon>
        <taxon>Mycobacteriales</taxon>
        <taxon>Gordoniaceae</taxon>
        <taxon>Gordonia</taxon>
    </lineage>
</organism>
<dbReference type="Proteomes" id="UP001589783">
    <property type="component" value="Unassembled WGS sequence"/>
</dbReference>
<dbReference type="RefSeq" id="WP_382361210.1">
    <property type="nucleotide sequence ID" value="NZ_JBHLWV010000012.1"/>
</dbReference>
<name>A0ABV6H6W0_9ACTN</name>
<evidence type="ECO:0000313" key="2">
    <source>
        <dbReference type="EMBL" id="MFC0313990.1"/>
    </source>
</evidence>
<sequence length="140" mass="14191">MVATARRAGQSGVDTGRLASLLNSAAREADSAANGLSQYADGAQAFAGRLAFAHFARGARGNAAAIITSAMLSGVSTAGGLSTPLTGAVDAHFGNHDAAIAQMEASRPGVGDMDRSDHRDDHLSRPVAAPTMGQHPPKKK</sequence>
<reference evidence="2 3" key="1">
    <citation type="submission" date="2024-09" db="EMBL/GenBank/DDBJ databases">
        <authorList>
            <person name="Sun Q."/>
            <person name="Mori K."/>
        </authorList>
    </citation>
    <scope>NUCLEOTIDE SEQUENCE [LARGE SCALE GENOMIC DNA]</scope>
    <source>
        <strain evidence="2 3">CCM 7957</strain>
    </source>
</reference>
<feature type="region of interest" description="Disordered" evidence="1">
    <location>
        <begin position="102"/>
        <end position="140"/>
    </location>
</feature>
<evidence type="ECO:0000313" key="3">
    <source>
        <dbReference type="Proteomes" id="UP001589783"/>
    </source>
</evidence>
<dbReference type="EMBL" id="JBHLWV010000012">
    <property type="protein sequence ID" value="MFC0313990.1"/>
    <property type="molecule type" value="Genomic_DNA"/>
</dbReference>
<feature type="compositionally biased region" description="Basic and acidic residues" evidence="1">
    <location>
        <begin position="112"/>
        <end position="124"/>
    </location>
</feature>
<keyword evidence="3" id="KW-1185">Reference proteome</keyword>
<evidence type="ECO:0000256" key="1">
    <source>
        <dbReference type="SAM" id="MobiDB-lite"/>
    </source>
</evidence>
<evidence type="ECO:0008006" key="4">
    <source>
        <dbReference type="Google" id="ProtNLM"/>
    </source>
</evidence>
<comment type="caution">
    <text evidence="2">The sequence shown here is derived from an EMBL/GenBank/DDBJ whole genome shotgun (WGS) entry which is preliminary data.</text>
</comment>
<protein>
    <recommendedName>
        <fullName evidence="4">ESX-1 secretion-associated protein</fullName>
    </recommendedName>
</protein>
<gene>
    <name evidence="2" type="ORF">ACFFJD_03860</name>
</gene>